<dbReference type="InterPro" id="IPR008920">
    <property type="entry name" value="TF_FadR/GntR_C"/>
</dbReference>
<dbReference type="Pfam" id="PF07729">
    <property type="entry name" value="FCD"/>
    <property type="match status" value="1"/>
</dbReference>
<dbReference type="Proteomes" id="UP000296352">
    <property type="component" value="Chromosome"/>
</dbReference>
<evidence type="ECO:0000313" key="5">
    <source>
        <dbReference type="EMBL" id="QCB27443.1"/>
    </source>
</evidence>
<sequence length="261" mass="29445">MLLNESDSWVVLLVMLHSHSPLPAVTTQTLATQVMNYVRDRVQNGEMDTESWYSVYQLSEELGISRSPVRDGLLRLEEAGVIEFVRNRGFRIIEPEASDVADIFSLRMAIEPAAAGRAARDITEHELKQLRSIVANMSSAMNANDEPGFFTWDQELHDAILAAGHARRGRDVVNKLRTHTRLLSDSTVRTYRSLEQVHSEHLPIIEALENHDPKQARAAMRAHLEATGLLLLRQALSRRTPELTPTELAEKVTSTWVKHVD</sequence>
<dbReference type="PANTHER" id="PTHR43537">
    <property type="entry name" value="TRANSCRIPTIONAL REGULATOR, GNTR FAMILY"/>
    <property type="match status" value="1"/>
</dbReference>
<dbReference type="InterPro" id="IPR000524">
    <property type="entry name" value="Tscrpt_reg_HTH_GntR"/>
</dbReference>
<name>A0A4P7QDJ5_9CORY</name>
<keyword evidence="3" id="KW-0804">Transcription</keyword>
<dbReference type="Pfam" id="PF00392">
    <property type="entry name" value="GntR"/>
    <property type="match status" value="1"/>
</dbReference>
<organism evidence="5 6">
    <name type="scientific">Corynebacterium endometrii</name>
    <dbReference type="NCBI Taxonomy" id="2488819"/>
    <lineage>
        <taxon>Bacteria</taxon>
        <taxon>Bacillati</taxon>
        <taxon>Actinomycetota</taxon>
        <taxon>Actinomycetes</taxon>
        <taxon>Mycobacteriales</taxon>
        <taxon>Corynebacteriaceae</taxon>
        <taxon>Corynebacterium</taxon>
    </lineage>
</organism>
<reference evidence="5 6" key="1">
    <citation type="submission" date="2019-04" db="EMBL/GenBank/DDBJ databases">
        <title>Corynebacterium endometrii sp. nov., isolated from the uterus of a cow with endometritis.</title>
        <authorList>
            <person name="Ballas P."/>
            <person name="Ruckert C."/>
            <person name="Wagener K."/>
            <person name="Drillich M."/>
            <person name="Kaempfer P."/>
            <person name="Busse H.-J."/>
            <person name="Ehling-Schulz M."/>
        </authorList>
    </citation>
    <scope>NUCLEOTIDE SEQUENCE [LARGE SCALE GENOMIC DNA]</scope>
    <source>
        <strain evidence="5 6">LMM-1653</strain>
    </source>
</reference>
<keyword evidence="2" id="KW-0238">DNA-binding</keyword>
<accession>A0A4P7QDJ5</accession>
<dbReference type="Gene3D" id="1.20.120.530">
    <property type="entry name" value="GntR ligand-binding domain-like"/>
    <property type="match status" value="1"/>
</dbReference>
<protein>
    <submittedName>
        <fullName evidence="5">Putative HTH-type transcriptional regulator YdfH</fullName>
    </submittedName>
</protein>
<evidence type="ECO:0000256" key="2">
    <source>
        <dbReference type="ARBA" id="ARBA00023125"/>
    </source>
</evidence>
<feature type="domain" description="HTH gntR-type" evidence="4">
    <location>
        <begin position="28"/>
        <end position="95"/>
    </location>
</feature>
<dbReference type="EMBL" id="CP039247">
    <property type="protein sequence ID" value="QCB27443.1"/>
    <property type="molecule type" value="Genomic_DNA"/>
</dbReference>
<gene>
    <name evidence="5" type="primary">ydfH1</name>
    <name evidence="5" type="ORF">CENDO_00665</name>
</gene>
<dbReference type="GO" id="GO:0003677">
    <property type="term" value="F:DNA binding"/>
    <property type="evidence" value="ECO:0007669"/>
    <property type="project" value="UniProtKB-KW"/>
</dbReference>
<dbReference type="AlphaFoldDB" id="A0A4P7QDJ5"/>
<dbReference type="InterPro" id="IPR011711">
    <property type="entry name" value="GntR_C"/>
</dbReference>
<evidence type="ECO:0000256" key="1">
    <source>
        <dbReference type="ARBA" id="ARBA00023015"/>
    </source>
</evidence>
<evidence type="ECO:0000256" key="3">
    <source>
        <dbReference type="ARBA" id="ARBA00023163"/>
    </source>
</evidence>
<dbReference type="PANTHER" id="PTHR43537:SF24">
    <property type="entry name" value="GLUCONATE OPERON TRANSCRIPTIONAL REPRESSOR"/>
    <property type="match status" value="1"/>
</dbReference>
<dbReference type="SMART" id="SM00895">
    <property type="entry name" value="FCD"/>
    <property type="match status" value="1"/>
</dbReference>
<dbReference type="InterPro" id="IPR036388">
    <property type="entry name" value="WH-like_DNA-bd_sf"/>
</dbReference>
<dbReference type="SUPFAM" id="SSF48008">
    <property type="entry name" value="GntR ligand-binding domain-like"/>
    <property type="match status" value="1"/>
</dbReference>
<dbReference type="InterPro" id="IPR036390">
    <property type="entry name" value="WH_DNA-bd_sf"/>
</dbReference>
<dbReference type="KEGG" id="cee:CENDO_00665"/>
<evidence type="ECO:0000313" key="6">
    <source>
        <dbReference type="Proteomes" id="UP000296352"/>
    </source>
</evidence>
<keyword evidence="6" id="KW-1185">Reference proteome</keyword>
<keyword evidence="1" id="KW-0805">Transcription regulation</keyword>
<dbReference type="PROSITE" id="PS50949">
    <property type="entry name" value="HTH_GNTR"/>
    <property type="match status" value="1"/>
</dbReference>
<evidence type="ECO:0000259" key="4">
    <source>
        <dbReference type="PROSITE" id="PS50949"/>
    </source>
</evidence>
<dbReference type="SUPFAM" id="SSF46785">
    <property type="entry name" value="Winged helix' DNA-binding domain"/>
    <property type="match status" value="1"/>
</dbReference>
<proteinExistence type="predicted"/>
<dbReference type="GO" id="GO:0003700">
    <property type="term" value="F:DNA-binding transcription factor activity"/>
    <property type="evidence" value="ECO:0007669"/>
    <property type="project" value="InterPro"/>
</dbReference>
<dbReference type="Gene3D" id="1.10.10.10">
    <property type="entry name" value="Winged helix-like DNA-binding domain superfamily/Winged helix DNA-binding domain"/>
    <property type="match status" value="1"/>
</dbReference>